<comment type="caution">
    <text evidence="3">The sequence shown here is derived from an EMBL/GenBank/DDBJ whole genome shotgun (WGS) entry which is preliminary data.</text>
</comment>
<evidence type="ECO:0000313" key="3">
    <source>
        <dbReference type="EMBL" id="MBE9608103.1"/>
    </source>
</evidence>
<keyword evidence="4" id="KW-1185">Reference proteome</keyword>
<name>A0A8J7FEU3_9NEIS</name>
<organism evidence="3 4">
    <name type="scientific">Chitinilyticum piscinae</name>
    <dbReference type="NCBI Taxonomy" id="2866724"/>
    <lineage>
        <taxon>Bacteria</taxon>
        <taxon>Pseudomonadati</taxon>
        <taxon>Pseudomonadota</taxon>
        <taxon>Betaproteobacteria</taxon>
        <taxon>Neisseriales</taxon>
        <taxon>Chitinibacteraceae</taxon>
        <taxon>Chitinilyticum</taxon>
    </lineage>
</organism>
<dbReference type="EMBL" id="JADFUA010000001">
    <property type="protein sequence ID" value="MBE9608103.1"/>
    <property type="molecule type" value="Genomic_DNA"/>
</dbReference>
<sequence length="269" mass="28672">MTQQDPFHNPYASPMASLEQPYDNHADFLPDGRPASGGASDWIGSGWATFKEAPGMWVLLTLVYWVVLIVAAFIPFVGSFIQYLGMPVLLGGIYLGCQALDNGEELTINHLFAGFQDKFGQLVVVGAIYMGIMMLIGIVLVIVMLVGFGAAGLSGLFSGNDAAALSALAGMGGLVIVGAIILFPIIVLLTLVFYIAPALVVLHDQTGLDALKSTWRGCIQNLGKLVVFALLMLVIFVLAVIPCGLGLLVAAPVIFAAQYWMYRDIFVAD</sequence>
<dbReference type="AlphaFoldDB" id="A0A8J7FEU3"/>
<evidence type="ECO:0000313" key="4">
    <source>
        <dbReference type="Proteomes" id="UP000604481"/>
    </source>
</evidence>
<feature type="transmembrane region" description="Helical" evidence="1">
    <location>
        <begin position="168"/>
        <end position="201"/>
    </location>
</feature>
<evidence type="ECO:0000256" key="1">
    <source>
        <dbReference type="SAM" id="Phobius"/>
    </source>
</evidence>
<accession>A0A8J7FEU3</accession>
<keyword evidence="1" id="KW-0812">Transmembrane</keyword>
<feature type="transmembrane region" description="Helical" evidence="1">
    <location>
        <begin position="122"/>
        <end position="148"/>
    </location>
</feature>
<keyword evidence="1" id="KW-0472">Membrane</keyword>
<gene>
    <name evidence="3" type="ORF">INR99_01965</name>
</gene>
<feature type="transmembrane region" description="Helical" evidence="1">
    <location>
        <begin position="222"/>
        <end position="255"/>
    </location>
</feature>
<feature type="domain" description="DUF7847" evidence="2">
    <location>
        <begin position="59"/>
        <end position="249"/>
    </location>
</feature>
<dbReference type="InterPro" id="IPR047798">
    <property type="entry name" value="BPSS1780-like"/>
</dbReference>
<reference evidence="3 4" key="1">
    <citation type="submission" date="2020-10" db="EMBL/GenBank/DDBJ databases">
        <title>The genome sequence of Chitinilyticum litopenaei 4Y14.</title>
        <authorList>
            <person name="Liu Y."/>
        </authorList>
    </citation>
    <scope>NUCLEOTIDE SEQUENCE [LARGE SCALE GENOMIC DNA]</scope>
    <source>
        <strain evidence="3 4">4Y14</strain>
    </source>
</reference>
<dbReference type="NCBIfam" id="NF041043">
    <property type="entry name" value="BPSS1780_fam"/>
    <property type="match status" value="1"/>
</dbReference>
<dbReference type="InterPro" id="IPR057169">
    <property type="entry name" value="DUF7847"/>
</dbReference>
<dbReference type="Proteomes" id="UP000604481">
    <property type="component" value="Unassembled WGS sequence"/>
</dbReference>
<protein>
    <recommendedName>
        <fullName evidence="2">DUF7847 domain-containing protein</fullName>
    </recommendedName>
</protein>
<feature type="transmembrane region" description="Helical" evidence="1">
    <location>
        <begin position="55"/>
        <end position="74"/>
    </location>
</feature>
<evidence type="ECO:0000259" key="2">
    <source>
        <dbReference type="Pfam" id="PF25231"/>
    </source>
</evidence>
<proteinExistence type="predicted"/>
<keyword evidence="1" id="KW-1133">Transmembrane helix</keyword>
<dbReference type="RefSeq" id="WP_194114604.1">
    <property type="nucleotide sequence ID" value="NZ_JADFUA010000001.1"/>
</dbReference>
<dbReference type="Pfam" id="PF25231">
    <property type="entry name" value="DUF7847"/>
    <property type="match status" value="1"/>
</dbReference>